<dbReference type="InterPro" id="IPR000182">
    <property type="entry name" value="GNAT_dom"/>
</dbReference>
<dbReference type="PROSITE" id="PS51186">
    <property type="entry name" value="GNAT"/>
    <property type="match status" value="1"/>
</dbReference>
<dbReference type="AlphaFoldDB" id="A0A8I1BDI1"/>
<reference evidence="4" key="1">
    <citation type="submission" date="2020-11" db="EMBL/GenBank/DDBJ databases">
        <title>Molecular epidemiology and genomic profiles of multidrug-resistant bacteria collected from clinical sources in South Africa.</title>
        <authorList>
            <person name="Asante J."/>
            <person name="Amoako D.G."/>
        </authorList>
    </citation>
    <scope>NUCLEOTIDE SEQUENCE</scope>
    <source>
        <strain evidence="4">C68</strain>
    </source>
</reference>
<evidence type="ECO:0000313" key="5">
    <source>
        <dbReference type="Proteomes" id="UP000622362"/>
    </source>
</evidence>
<name>A0A8I1BDI1_STAEP</name>
<evidence type="ECO:0000313" key="4">
    <source>
        <dbReference type="EMBL" id="MBF9304672.1"/>
    </source>
</evidence>
<keyword evidence="1 4" id="KW-0808">Transferase</keyword>
<dbReference type="CDD" id="cd04301">
    <property type="entry name" value="NAT_SF"/>
    <property type="match status" value="1"/>
</dbReference>
<keyword evidence="2" id="KW-0012">Acyltransferase</keyword>
<evidence type="ECO:0000256" key="2">
    <source>
        <dbReference type="ARBA" id="ARBA00023315"/>
    </source>
</evidence>
<dbReference type="Gene3D" id="3.40.630.30">
    <property type="match status" value="1"/>
</dbReference>
<protein>
    <submittedName>
        <fullName evidence="4">GNAT family N-acetyltransferase</fullName>
    </submittedName>
</protein>
<dbReference type="Pfam" id="PF13508">
    <property type="entry name" value="Acetyltransf_7"/>
    <property type="match status" value="1"/>
</dbReference>
<dbReference type="EMBL" id="JADPYN010000034">
    <property type="protein sequence ID" value="MBF9304672.1"/>
    <property type="molecule type" value="Genomic_DNA"/>
</dbReference>
<dbReference type="Proteomes" id="UP000622362">
    <property type="component" value="Unassembled WGS sequence"/>
</dbReference>
<organism evidence="4 5">
    <name type="scientific">Staphylococcus epidermidis</name>
    <dbReference type="NCBI Taxonomy" id="1282"/>
    <lineage>
        <taxon>Bacteria</taxon>
        <taxon>Bacillati</taxon>
        <taxon>Bacillota</taxon>
        <taxon>Bacilli</taxon>
        <taxon>Bacillales</taxon>
        <taxon>Staphylococcaceae</taxon>
        <taxon>Staphylococcus</taxon>
    </lineage>
</organism>
<comment type="caution">
    <text evidence="4">The sequence shown here is derived from an EMBL/GenBank/DDBJ whole genome shotgun (WGS) entry which is preliminary data.</text>
</comment>
<dbReference type="GO" id="GO:0016747">
    <property type="term" value="F:acyltransferase activity, transferring groups other than amino-acyl groups"/>
    <property type="evidence" value="ECO:0007669"/>
    <property type="project" value="InterPro"/>
</dbReference>
<evidence type="ECO:0000259" key="3">
    <source>
        <dbReference type="PROSITE" id="PS51186"/>
    </source>
</evidence>
<sequence>MGFSGINDENLEMLFIDPKHFNKGYGTIILQSLIQEDKIQYVDVNKDNQHALKFYIKNGFKAYSESQKDNQGRDYPILHLKLA</sequence>
<gene>
    <name evidence="4" type="ORF">I3V53_11440</name>
</gene>
<dbReference type="InterPro" id="IPR016181">
    <property type="entry name" value="Acyl_CoA_acyltransferase"/>
</dbReference>
<evidence type="ECO:0000256" key="1">
    <source>
        <dbReference type="ARBA" id="ARBA00022679"/>
    </source>
</evidence>
<accession>A0A8I1BDI1</accession>
<dbReference type="SUPFAM" id="SSF55729">
    <property type="entry name" value="Acyl-CoA N-acyltransferases (Nat)"/>
    <property type="match status" value="1"/>
</dbReference>
<proteinExistence type="predicted"/>
<feature type="domain" description="N-acetyltransferase" evidence="3">
    <location>
        <begin position="1"/>
        <end position="83"/>
    </location>
</feature>
<dbReference type="PANTHER" id="PTHR43800:SF1">
    <property type="entry name" value="PEPTIDYL-LYSINE N-ACETYLTRANSFERASE YJAB"/>
    <property type="match status" value="1"/>
</dbReference>
<dbReference type="PANTHER" id="PTHR43800">
    <property type="entry name" value="PEPTIDYL-LYSINE N-ACETYLTRANSFERASE YJAB"/>
    <property type="match status" value="1"/>
</dbReference>